<evidence type="ECO:0000256" key="2">
    <source>
        <dbReference type="ARBA" id="ARBA00023157"/>
    </source>
</evidence>
<dbReference type="Pfam" id="PF08562">
    <property type="entry name" value="Crisp"/>
    <property type="match status" value="1"/>
</dbReference>
<dbReference type="PANTHER" id="PTHR10334">
    <property type="entry name" value="CYSTEINE-RICH SECRETORY PROTEIN-RELATED"/>
    <property type="match status" value="1"/>
</dbReference>
<organism evidence="6">
    <name type="scientific">Chamaeleo calyptratus</name>
    <name type="common">Veiled chameleon</name>
    <dbReference type="NCBI Taxonomy" id="179908"/>
    <lineage>
        <taxon>Eukaryota</taxon>
        <taxon>Metazoa</taxon>
        <taxon>Chordata</taxon>
        <taxon>Craniata</taxon>
        <taxon>Vertebrata</taxon>
        <taxon>Euteleostomi</taxon>
        <taxon>Lepidosauria</taxon>
        <taxon>Squamata</taxon>
        <taxon>Bifurcata</taxon>
        <taxon>Unidentata</taxon>
        <taxon>Episquamata</taxon>
        <taxon>Toxicofera</taxon>
        <taxon>Iguania</taxon>
        <taxon>Acrodonta</taxon>
        <taxon>Chamaeleonidae</taxon>
        <taxon>Chamaeleo</taxon>
    </lineage>
</organism>
<keyword evidence="2" id="KW-1015">Disulfide bond</keyword>
<evidence type="ECO:0000256" key="4">
    <source>
        <dbReference type="SAM" id="SignalP"/>
    </source>
</evidence>
<dbReference type="GO" id="GO:0005576">
    <property type="term" value="C:extracellular region"/>
    <property type="evidence" value="ECO:0007669"/>
    <property type="project" value="InterPro"/>
</dbReference>
<accession>M9T1L6</accession>
<dbReference type="InterPro" id="IPR018244">
    <property type="entry name" value="Allrgn_V5/Tpx1_CS"/>
</dbReference>
<dbReference type="Gene3D" id="1.10.10.740">
    <property type="entry name" value="Crisp domain"/>
    <property type="match status" value="1"/>
</dbReference>
<comment type="caution">
    <text evidence="3">Lacks conserved residue(s) required for the propagation of feature annotation.</text>
</comment>
<evidence type="ECO:0000259" key="5">
    <source>
        <dbReference type="PROSITE" id="PS51670"/>
    </source>
</evidence>
<dbReference type="PRINTS" id="PR00837">
    <property type="entry name" value="V5TPXLIKE"/>
</dbReference>
<evidence type="ECO:0000256" key="1">
    <source>
        <dbReference type="ARBA" id="ARBA00009923"/>
    </source>
</evidence>
<dbReference type="FunFam" id="3.40.33.10:FF:000005">
    <property type="entry name" value="Cysteine-rich secretory protein 2"/>
    <property type="match status" value="1"/>
</dbReference>
<dbReference type="Gene3D" id="3.40.33.10">
    <property type="entry name" value="CAP"/>
    <property type="match status" value="1"/>
</dbReference>
<dbReference type="InterPro" id="IPR035940">
    <property type="entry name" value="CAP_sf"/>
</dbReference>
<name>M9T1L6_CHACY</name>
<dbReference type="PROSITE" id="PS01009">
    <property type="entry name" value="CRISP_1"/>
    <property type="match status" value="1"/>
</dbReference>
<dbReference type="InterPro" id="IPR014044">
    <property type="entry name" value="CAP_dom"/>
</dbReference>
<dbReference type="SUPFAM" id="SSF57546">
    <property type="entry name" value="Crisp domain-like"/>
    <property type="match status" value="1"/>
</dbReference>
<sequence>MILLSLYICMAVLLQQSGVKGSSHNAASMTTVEHQKEIVWKHNELRRAVQPPASNMLRMEWDAGIATNAQSWANQCTLKHSSTESRTIHGTRCGENIFMSSKLYSWSSAIQLWYDEVKFFRYNFGATSEDHVIGHYTQVIWATSYQVGCGFASCNHLYYKNFYVCQYCPAGNRYDLMKTPYKAGKPCGDCPNACDKGLCTNPCKYRDNYKSCSELTKKWGCKRNLKENCKASCQCTTEIKEGV</sequence>
<feature type="chain" id="PRO_5004102793" evidence="4">
    <location>
        <begin position="22"/>
        <end position="243"/>
    </location>
</feature>
<comment type="similarity">
    <text evidence="1">Belongs to the CRISP family.</text>
</comment>
<feature type="domain" description="ShKT" evidence="5">
    <location>
        <begin position="203"/>
        <end position="235"/>
    </location>
</feature>
<evidence type="ECO:0000313" key="6">
    <source>
        <dbReference type="EMBL" id="AGI97159.1"/>
    </source>
</evidence>
<dbReference type="AlphaFoldDB" id="M9T1L6"/>
<dbReference type="InterPro" id="IPR003582">
    <property type="entry name" value="ShKT_dom"/>
</dbReference>
<protein>
    <submittedName>
        <fullName evidence="6">CRiSP-Cha-1</fullName>
    </submittedName>
</protein>
<dbReference type="InterPro" id="IPR013871">
    <property type="entry name" value="Cysteine_rich_secretory"/>
</dbReference>
<reference evidence="6" key="1">
    <citation type="submission" date="2012-08" db="EMBL/GenBank/DDBJ databases">
        <title>Squeezers and leaf-cutters: differential diversification and degeneration of the venom system in toxicoferan reptiles.</title>
        <authorList>
            <person name="Fry B.G."/>
            <person name="Undheim E.A.B."/>
            <person name="Ali S.A."/>
            <person name="Debono J."/>
            <person name="Scheib H."/>
            <person name="Ruder T."/>
            <person name="Jackson T.N.W."/>
            <person name="Morgenstern D."/>
            <person name="Cadwallader L."/>
            <person name="Whitehead D."/>
            <person name="Nabuurs R."/>
            <person name="van der Weerd L."/>
            <person name="Vidal N."/>
            <person name="Roelants K."/>
            <person name="Hendrikx I."/>
            <person name="Pineda Gonzalez S."/>
            <person name="Jones A."/>
            <person name="King G.F."/>
            <person name="Antunes A."/>
            <person name="Sunagar K."/>
        </authorList>
    </citation>
    <scope>NUCLEOTIDE SEQUENCE</scope>
</reference>
<dbReference type="CDD" id="cd05383">
    <property type="entry name" value="CAP_CRISP"/>
    <property type="match status" value="1"/>
</dbReference>
<feature type="signal peptide" evidence="4">
    <location>
        <begin position="1"/>
        <end position="21"/>
    </location>
</feature>
<dbReference type="InterPro" id="IPR001283">
    <property type="entry name" value="CRISP-related"/>
</dbReference>
<keyword evidence="4" id="KW-0732">Signal</keyword>
<dbReference type="SMART" id="SM00198">
    <property type="entry name" value="SCP"/>
    <property type="match status" value="1"/>
</dbReference>
<dbReference type="FunFam" id="1.10.10.740:FF:000001">
    <property type="entry name" value="Cysteine-rich secretory protein 2"/>
    <property type="match status" value="1"/>
</dbReference>
<dbReference type="InterPro" id="IPR042076">
    <property type="entry name" value="Crisp-like_dom"/>
</dbReference>
<evidence type="ECO:0000256" key="3">
    <source>
        <dbReference type="PROSITE-ProRule" id="PRU01005"/>
    </source>
</evidence>
<dbReference type="PROSITE" id="PS51670">
    <property type="entry name" value="SHKT"/>
    <property type="match status" value="1"/>
</dbReference>
<dbReference type="SUPFAM" id="SSF55797">
    <property type="entry name" value="PR-1-like"/>
    <property type="match status" value="1"/>
</dbReference>
<dbReference type="EMBL" id="JX467127">
    <property type="protein sequence ID" value="AGI97159.1"/>
    <property type="molecule type" value="mRNA"/>
</dbReference>
<proteinExistence type="evidence at transcript level"/>
<dbReference type="InterPro" id="IPR034117">
    <property type="entry name" value="SCP_CRISP"/>
</dbReference>
<dbReference type="Pfam" id="PF00188">
    <property type="entry name" value="CAP"/>
    <property type="match status" value="1"/>
</dbReference>
<dbReference type="GO" id="GO:0006952">
    <property type="term" value="P:defense response"/>
    <property type="evidence" value="ECO:0007669"/>
    <property type="project" value="UniProtKB-ARBA"/>
</dbReference>